<reference evidence="1 2" key="1">
    <citation type="submission" date="2012-04" db="EMBL/GenBank/DDBJ databases">
        <authorList>
            <person name="Genoscope - CEA"/>
        </authorList>
    </citation>
    <scope>NUCLEOTIDE SEQUENCE [LARGE SCALE GENOMIC DNA]</scope>
    <source>
        <strain evidence="1 2">9717</strain>
    </source>
</reference>
<dbReference type="InterPro" id="IPR052022">
    <property type="entry name" value="26kDa_periplasmic_antigen"/>
</dbReference>
<sequence length="237" mass="25410">MNYRKFCLAFLLSLILINTGLVMPSYANERELRTITVTGEGIENIATSQAVVRLGVEVQGKEAGKVQRETANRSDAVVKFLRSRQVEKLETTGISLQPNYDFSNNQRRLIGYIGANLISFQIDIAQAGILIDEAVKVGATRIDGVSFTAGESAIAAAQRTALIKATEQAREQATIVLQALGLVAKETVSIQVGNTGNPVPIARSEAVFRSRSADAASSPVIGGEQTLRAAVTLEISY</sequence>
<dbReference type="Pfam" id="PF04402">
    <property type="entry name" value="SIMPL"/>
    <property type="match status" value="1"/>
</dbReference>
<protein>
    <submittedName>
        <fullName evidence="1">Genome sequencing data, contig C328</fullName>
    </submittedName>
</protein>
<gene>
    <name evidence="1" type="ORF">MICAB_2150001</name>
</gene>
<dbReference type="Gene3D" id="3.30.110.170">
    <property type="entry name" value="Protein of unknown function (DUF541), domain 1"/>
    <property type="match status" value="1"/>
</dbReference>
<dbReference type="InterPro" id="IPR007497">
    <property type="entry name" value="SIMPL/DUF541"/>
</dbReference>
<name>I4FLG8_MICAE</name>
<dbReference type="PANTHER" id="PTHR34387:SF1">
    <property type="entry name" value="PERIPLASMIC IMMUNOGENIC PROTEIN"/>
    <property type="match status" value="1"/>
</dbReference>
<dbReference type="RefSeq" id="WP_002758662.1">
    <property type="nucleotide sequence ID" value="NZ_HE972689.1"/>
</dbReference>
<dbReference type="PANTHER" id="PTHR34387">
    <property type="entry name" value="SLR1258 PROTEIN"/>
    <property type="match status" value="1"/>
</dbReference>
<proteinExistence type="predicted"/>
<evidence type="ECO:0000313" key="1">
    <source>
        <dbReference type="EMBL" id="CCH96493.1"/>
    </source>
</evidence>
<evidence type="ECO:0000313" key="2">
    <source>
        <dbReference type="Proteomes" id="UP000003172"/>
    </source>
</evidence>
<accession>I4FLG8</accession>
<dbReference type="Gene3D" id="3.30.70.2970">
    <property type="entry name" value="Protein of unknown function (DUF541), domain 2"/>
    <property type="match status" value="1"/>
</dbReference>
<comment type="caution">
    <text evidence="1">The sequence shown here is derived from an EMBL/GenBank/DDBJ whole genome shotgun (WGS) entry which is preliminary data.</text>
</comment>
<dbReference type="HOGENOM" id="CLU_080344_0_0_3"/>
<dbReference type="AlphaFoldDB" id="I4FLG8"/>
<dbReference type="EMBL" id="CAII01000130">
    <property type="protein sequence ID" value="CCH96493.1"/>
    <property type="molecule type" value="Genomic_DNA"/>
</dbReference>
<organism evidence="1 2">
    <name type="scientific">Microcystis aeruginosa PCC 9717</name>
    <dbReference type="NCBI Taxonomy" id="1160286"/>
    <lineage>
        <taxon>Bacteria</taxon>
        <taxon>Bacillati</taxon>
        <taxon>Cyanobacteriota</taxon>
        <taxon>Cyanophyceae</taxon>
        <taxon>Oscillatoriophycideae</taxon>
        <taxon>Chroococcales</taxon>
        <taxon>Microcystaceae</taxon>
        <taxon>Microcystis</taxon>
    </lineage>
</organism>
<dbReference type="Proteomes" id="UP000003172">
    <property type="component" value="Unassembled WGS sequence"/>
</dbReference>
<dbReference type="GO" id="GO:0006974">
    <property type="term" value="P:DNA damage response"/>
    <property type="evidence" value="ECO:0007669"/>
    <property type="project" value="TreeGrafter"/>
</dbReference>